<dbReference type="InterPro" id="IPR025943">
    <property type="entry name" value="Sigma_54_int_dom_ATP-bd_2"/>
</dbReference>
<reference evidence="4 5" key="1">
    <citation type="journal article" date="2010" name="Int. J. Syst. Evol. Microbiol.">
        <title>Bacillus horneckiae sp. nov., isolated from a spacecraft-assembly clean room.</title>
        <authorList>
            <person name="Vaishampayan P."/>
            <person name="Probst A."/>
            <person name="Krishnamurthi S."/>
            <person name="Ghosh S."/>
            <person name="Osman S."/>
            <person name="McDowall A."/>
            <person name="Ruckmani A."/>
            <person name="Mayilraj S."/>
            <person name="Venkateswaran K."/>
        </authorList>
    </citation>
    <scope>NUCLEOTIDE SEQUENCE [LARGE SCALE GENOMIC DNA]</scope>
    <source>
        <strain evidence="5">1PO1SC</strain>
    </source>
</reference>
<proteinExistence type="predicted"/>
<sequence length="579" mass="65469">MVSNEMVDALNTIATKFFYMYPVNYEICFHQGSSNLHPHHCLIETKVRKTGIHAKVNNKDNHCTCMDCSVQSSCPITTACFEPIIYKQQVIGFVLVTPKKNEEKWLQLHMEKIEGQLQLCSELMSLKLENIQSNLSNSHFKDEINSLFTFVDDSILLVDQDGIIHNISYSLSALLLSNKSEIVGTSISSYISSHDWLEIAKMRVQNEMKINLKLRKSHKGSFLAKIKPILSDGTVISYLIQLSPLETMKEKLQNHRVLYSFNDIKGTSAAIQNVIEVAKRVSPSNSSILLRGESGTGKEIFAQSIHSESNRREGPFIALNCAAIPESLLESELFGHVKGAFTGSNGNRAGRFEMANGGTIFLDEIGDLSLSLQAKLLRVVQERKIERVGDSKSTPVDVRIITATHRNLEELVSRGEFRSDLYFRLNVIPITIPPLRNRREDIPILVEYFLKSFSKQSGKSPKRLSKEVYDILLQYEWSGNIRELQNVVHHFVQLEIGDLVTLKSLPQYLSIANQTDMVYDVSASVRGGSINSRKGHEKDEIIRLLDKFGRHTSGKKKVANEMNISLPTLYRRMNKLKIK</sequence>
<dbReference type="Gene3D" id="1.10.8.60">
    <property type="match status" value="1"/>
</dbReference>
<dbReference type="InterPro" id="IPR003593">
    <property type="entry name" value="AAA+_ATPase"/>
</dbReference>
<evidence type="ECO:0000313" key="5">
    <source>
        <dbReference type="Proteomes" id="UP000233343"/>
    </source>
</evidence>
<name>A0A2N0ZES3_9BACI</name>
<keyword evidence="5" id="KW-1185">Reference proteome</keyword>
<dbReference type="Gene3D" id="1.10.10.60">
    <property type="entry name" value="Homeodomain-like"/>
    <property type="match status" value="1"/>
</dbReference>
<dbReference type="Proteomes" id="UP000233343">
    <property type="component" value="Unassembled WGS sequence"/>
</dbReference>
<evidence type="ECO:0000256" key="2">
    <source>
        <dbReference type="ARBA" id="ARBA00022840"/>
    </source>
</evidence>
<dbReference type="InterPro" id="IPR002078">
    <property type="entry name" value="Sigma_54_int"/>
</dbReference>
<dbReference type="Pfam" id="PF00158">
    <property type="entry name" value="Sigma54_activat"/>
    <property type="match status" value="1"/>
</dbReference>
<dbReference type="SMART" id="SM00382">
    <property type="entry name" value="AAA"/>
    <property type="match status" value="1"/>
</dbReference>
<dbReference type="EMBL" id="PISD01000033">
    <property type="protein sequence ID" value="PKG28015.1"/>
    <property type="molecule type" value="Genomic_DNA"/>
</dbReference>
<comment type="caution">
    <text evidence="4">The sequence shown here is derived from an EMBL/GenBank/DDBJ whole genome shotgun (WGS) entry which is preliminary data.</text>
</comment>
<dbReference type="InterPro" id="IPR027417">
    <property type="entry name" value="P-loop_NTPase"/>
</dbReference>
<dbReference type="CDD" id="cd00009">
    <property type="entry name" value="AAA"/>
    <property type="match status" value="1"/>
</dbReference>
<dbReference type="GO" id="GO:0005524">
    <property type="term" value="F:ATP binding"/>
    <property type="evidence" value="ECO:0007669"/>
    <property type="project" value="UniProtKB-KW"/>
</dbReference>
<dbReference type="InterPro" id="IPR025662">
    <property type="entry name" value="Sigma_54_int_dom_ATP-bd_1"/>
</dbReference>
<evidence type="ECO:0000259" key="3">
    <source>
        <dbReference type="PROSITE" id="PS50045"/>
    </source>
</evidence>
<protein>
    <submittedName>
        <fullName evidence="4">Fis family transcriptional regulator</fullName>
    </submittedName>
</protein>
<dbReference type="FunFam" id="3.40.50.300:FF:000006">
    <property type="entry name" value="DNA-binding transcriptional regulator NtrC"/>
    <property type="match status" value="1"/>
</dbReference>
<organism evidence="4 5">
    <name type="scientific">Cytobacillus horneckiae</name>
    <dbReference type="NCBI Taxonomy" id="549687"/>
    <lineage>
        <taxon>Bacteria</taxon>
        <taxon>Bacillati</taxon>
        <taxon>Bacillota</taxon>
        <taxon>Bacilli</taxon>
        <taxon>Bacillales</taxon>
        <taxon>Bacillaceae</taxon>
        <taxon>Cytobacillus</taxon>
    </lineage>
</organism>
<dbReference type="PROSITE" id="PS00676">
    <property type="entry name" value="SIGMA54_INTERACT_2"/>
    <property type="match status" value="1"/>
</dbReference>
<dbReference type="RefSeq" id="WP_083957307.1">
    <property type="nucleotide sequence ID" value="NZ_JAFDQP010000015.1"/>
</dbReference>
<dbReference type="SUPFAM" id="SSF52540">
    <property type="entry name" value="P-loop containing nucleoside triphosphate hydrolases"/>
    <property type="match status" value="1"/>
</dbReference>
<keyword evidence="1" id="KW-0547">Nucleotide-binding</keyword>
<dbReference type="PROSITE" id="PS50045">
    <property type="entry name" value="SIGMA54_INTERACT_4"/>
    <property type="match status" value="1"/>
</dbReference>
<dbReference type="PANTHER" id="PTHR32071">
    <property type="entry name" value="TRANSCRIPTIONAL REGULATORY PROTEIN"/>
    <property type="match status" value="1"/>
</dbReference>
<dbReference type="Gene3D" id="3.30.450.20">
    <property type="entry name" value="PAS domain"/>
    <property type="match status" value="1"/>
</dbReference>
<accession>A0A2N0ZES3</accession>
<dbReference type="PROSITE" id="PS00675">
    <property type="entry name" value="SIGMA54_INTERACT_1"/>
    <property type="match status" value="1"/>
</dbReference>
<dbReference type="PANTHER" id="PTHR32071:SF57">
    <property type="entry name" value="C4-DICARBOXYLATE TRANSPORT TRANSCRIPTIONAL REGULATORY PROTEIN DCTD"/>
    <property type="match status" value="1"/>
</dbReference>
<dbReference type="Gene3D" id="3.40.50.300">
    <property type="entry name" value="P-loop containing nucleotide triphosphate hydrolases"/>
    <property type="match status" value="1"/>
</dbReference>
<gene>
    <name evidence="4" type="ORF">CWS20_15520</name>
</gene>
<feature type="domain" description="Sigma-54 factor interaction" evidence="3">
    <location>
        <begin position="264"/>
        <end position="493"/>
    </location>
</feature>
<keyword evidence="2" id="KW-0067">ATP-binding</keyword>
<dbReference type="AlphaFoldDB" id="A0A2N0ZES3"/>
<evidence type="ECO:0000256" key="1">
    <source>
        <dbReference type="ARBA" id="ARBA00022741"/>
    </source>
</evidence>
<evidence type="ECO:0000313" key="4">
    <source>
        <dbReference type="EMBL" id="PKG28015.1"/>
    </source>
</evidence>
<dbReference type="InterPro" id="IPR058031">
    <property type="entry name" value="AAA_lid_NorR"/>
</dbReference>
<dbReference type="Pfam" id="PF25601">
    <property type="entry name" value="AAA_lid_14"/>
    <property type="match status" value="1"/>
</dbReference>
<dbReference type="GO" id="GO:0006355">
    <property type="term" value="P:regulation of DNA-templated transcription"/>
    <property type="evidence" value="ECO:0007669"/>
    <property type="project" value="InterPro"/>
</dbReference>